<dbReference type="Proteomes" id="UP000263900">
    <property type="component" value="Chromosome"/>
</dbReference>
<dbReference type="RefSeq" id="WP_119053881.1">
    <property type="nucleotide sequence ID" value="NZ_CP032157.1"/>
</dbReference>
<gene>
    <name evidence="1" type="ORF">D3H65_30220</name>
</gene>
<dbReference type="EMBL" id="CP032157">
    <property type="protein sequence ID" value="AXY78008.1"/>
    <property type="molecule type" value="Genomic_DNA"/>
</dbReference>
<protein>
    <recommendedName>
        <fullName evidence="3">Polyhydroxyalkanoic acid system protein</fullName>
    </recommendedName>
</protein>
<dbReference type="Pfam" id="PF09650">
    <property type="entry name" value="PHA_gran_rgn"/>
    <property type="match status" value="1"/>
</dbReference>
<sequence length="100" mass="10975">MSTLHLDIPHQLTQEEALLRIKNLLGNLKEEQKQIISDAQEQWDGNTGNFSFTAKGFDLAGTIQVNASNVEINADLPFALSFFKGMIGSVITEKAKALLS</sequence>
<name>A0A3B7MV90_9BACT</name>
<dbReference type="AlphaFoldDB" id="A0A3B7MV90"/>
<keyword evidence="2" id="KW-1185">Reference proteome</keyword>
<evidence type="ECO:0000313" key="2">
    <source>
        <dbReference type="Proteomes" id="UP000263900"/>
    </source>
</evidence>
<dbReference type="OrthoDB" id="674634at2"/>
<dbReference type="KEGG" id="pseg:D3H65_30220"/>
<dbReference type="InterPro" id="IPR013433">
    <property type="entry name" value="PHA_gran_rgn"/>
</dbReference>
<evidence type="ECO:0000313" key="1">
    <source>
        <dbReference type="EMBL" id="AXY78008.1"/>
    </source>
</evidence>
<evidence type="ECO:0008006" key="3">
    <source>
        <dbReference type="Google" id="ProtNLM"/>
    </source>
</evidence>
<reference evidence="1 2" key="1">
    <citation type="submission" date="2018-09" db="EMBL/GenBank/DDBJ databases">
        <title>Genome sequencing of strain 6GH32-13.</title>
        <authorList>
            <person name="Weon H.-Y."/>
            <person name="Heo J."/>
            <person name="Kwon S.-W."/>
        </authorList>
    </citation>
    <scope>NUCLEOTIDE SEQUENCE [LARGE SCALE GENOMIC DNA]</scope>
    <source>
        <strain evidence="1 2">5GH32-13</strain>
    </source>
</reference>
<proteinExistence type="predicted"/>
<organism evidence="1 2">
    <name type="scientific">Paraflavitalea soli</name>
    <dbReference type="NCBI Taxonomy" id="2315862"/>
    <lineage>
        <taxon>Bacteria</taxon>
        <taxon>Pseudomonadati</taxon>
        <taxon>Bacteroidota</taxon>
        <taxon>Chitinophagia</taxon>
        <taxon>Chitinophagales</taxon>
        <taxon>Chitinophagaceae</taxon>
        <taxon>Paraflavitalea</taxon>
    </lineage>
</organism>
<accession>A0A3B7MV90</accession>